<dbReference type="EMBL" id="CP003362">
    <property type="protein sequence ID" value="AGB49676.1"/>
    <property type="molecule type" value="Genomic_DNA"/>
</dbReference>
<name>L0KX25_METHD</name>
<sequence>MHATTIKVDPKLKGRLDDLKLHSRESYNDVIARLLNIAYDNEPLSDATLERIAEALQDLKKGKYYTQEAIEAELGLS</sequence>
<proteinExistence type="predicted"/>
<dbReference type="HOGENOM" id="CLU_191925_0_0_2"/>
<keyword evidence="2" id="KW-1185">Reference proteome</keyword>
<accession>L0KX25</accession>
<dbReference type="AlphaFoldDB" id="L0KX25"/>
<organism evidence="1 2">
    <name type="scientific">Methanomethylovorans hollandica (strain DSM 15978 / NBRC 107637 / DMS1)</name>
    <dbReference type="NCBI Taxonomy" id="867904"/>
    <lineage>
        <taxon>Archaea</taxon>
        <taxon>Methanobacteriati</taxon>
        <taxon>Methanobacteriota</taxon>
        <taxon>Stenosarchaea group</taxon>
        <taxon>Methanomicrobia</taxon>
        <taxon>Methanosarcinales</taxon>
        <taxon>Methanosarcinaceae</taxon>
        <taxon>Methanomethylovorans</taxon>
    </lineage>
</organism>
<dbReference type="GeneID" id="14407279"/>
<evidence type="ECO:0000313" key="1">
    <source>
        <dbReference type="EMBL" id="AGB49676.1"/>
    </source>
</evidence>
<dbReference type="RefSeq" id="WP_015324841.1">
    <property type="nucleotide sequence ID" value="NC_019977.1"/>
</dbReference>
<protein>
    <submittedName>
        <fullName evidence="1">Uncharacterized protein</fullName>
    </submittedName>
</protein>
<dbReference type="KEGG" id="mhz:Metho_1470"/>
<dbReference type="Proteomes" id="UP000010866">
    <property type="component" value="Chromosome"/>
</dbReference>
<evidence type="ECO:0000313" key="2">
    <source>
        <dbReference type="Proteomes" id="UP000010866"/>
    </source>
</evidence>
<dbReference type="OrthoDB" id="7794at2157"/>
<dbReference type="Pfam" id="PF24434">
    <property type="entry name" value="DUF7557"/>
    <property type="match status" value="1"/>
</dbReference>
<dbReference type="InterPro" id="IPR055979">
    <property type="entry name" value="DUF7557"/>
</dbReference>
<gene>
    <name evidence="1" type="ordered locus">Metho_1470</name>
</gene>
<reference evidence="2" key="1">
    <citation type="submission" date="2012-02" db="EMBL/GenBank/DDBJ databases">
        <title>Complete sequence of chromosome of Methanomethylovorans hollandica DSM 15978.</title>
        <authorList>
            <person name="Lucas S."/>
            <person name="Copeland A."/>
            <person name="Lapidus A."/>
            <person name="Glavina del Rio T."/>
            <person name="Dalin E."/>
            <person name="Tice H."/>
            <person name="Bruce D."/>
            <person name="Goodwin L."/>
            <person name="Pitluck S."/>
            <person name="Peters L."/>
            <person name="Mikhailova N."/>
            <person name="Held B."/>
            <person name="Kyrpides N."/>
            <person name="Mavromatis K."/>
            <person name="Ivanova N."/>
            <person name="Brettin T."/>
            <person name="Detter J.C."/>
            <person name="Han C."/>
            <person name="Larimer F."/>
            <person name="Land M."/>
            <person name="Hauser L."/>
            <person name="Markowitz V."/>
            <person name="Cheng J.-F."/>
            <person name="Hugenholtz P."/>
            <person name="Woyke T."/>
            <person name="Wu D."/>
            <person name="Spring S."/>
            <person name="Schroeder M."/>
            <person name="Brambilla E."/>
            <person name="Klenk H.-P."/>
            <person name="Eisen J.A."/>
        </authorList>
    </citation>
    <scope>NUCLEOTIDE SEQUENCE [LARGE SCALE GENOMIC DNA]</scope>
    <source>
        <strain evidence="2">DSM 15978 / NBRC 107637 / DMS1</strain>
    </source>
</reference>